<dbReference type="SUPFAM" id="SSF54523">
    <property type="entry name" value="Pili subunits"/>
    <property type="match status" value="1"/>
</dbReference>
<evidence type="ECO:0000256" key="5">
    <source>
        <dbReference type="ARBA" id="ARBA00023136"/>
    </source>
</evidence>
<proteinExistence type="predicted"/>
<dbReference type="PANTHER" id="PTHR30093">
    <property type="entry name" value="GENERAL SECRETION PATHWAY PROTEIN G"/>
    <property type="match status" value="1"/>
</dbReference>
<dbReference type="Pfam" id="PF07963">
    <property type="entry name" value="N_methyl"/>
    <property type="match status" value="1"/>
</dbReference>
<comment type="subcellular location">
    <subcellularLocation>
        <location evidence="1">Membrane</location>
        <topology evidence="1">Single-pass membrane protein</topology>
    </subcellularLocation>
</comment>
<dbReference type="PANTHER" id="PTHR30093:SF44">
    <property type="entry name" value="TYPE II SECRETION SYSTEM CORE PROTEIN G"/>
    <property type="match status" value="1"/>
</dbReference>
<evidence type="ECO:0000256" key="4">
    <source>
        <dbReference type="ARBA" id="ARBA00022989"/>
    </source>
</evidence>
<dbReference type="EMBL" id="MHWS01000003">
    <property type="protein sequence ID" value="OHB12833.1"/>
    <property type="molecule type" value="Genomic_DNA"/>
</dbReference>
<feature type="transmembrane region" description="Helical" evidence="6">
    <location>
        <begin position="20"/>
        <end position="41"/>
    </location>
</feature>
<dbReference type="PROSITE" id="PS00409">
    <property type="entry name" value="PROKAR_NTER_METHYL"/>
    <property type="match status" value="1"/>
</dbReference>
<organism evidence="7 8">
    <name type="scientific">Candidatus Zambryskibacteria bacterium RIFCSPLOWO2_12_FULL_39_16</name>
    <dbReference type="NCBI Taxonomy" id="1802775"/>
    <lineage>
        <taxon>Bacteria</taxon>
        <taxon>Candidatus Zambryskiibacteriota</taxon>
    </lineage>
</organism>
<evidence type="ECO:0000256" key="1">
    <source>
        <dbReference type="ARBA" id="ARBA00004167"/>
    </source>
</evidence>
<sequence length="162" mass="17499">MILLNHMKKFKKLKRRGFTLIELLVVIAIIGILSTIILSALSNSRSKAYDAKVKQQLSGFRTAAEIYFTNQLPTRYTAVLGTPIANCVSGLFVDFNTVNGSPGSYILSANLPTGTTVDCRANDSAYAVEASLYTSGSYWCVDSKGASRAEVSALPANQTFCN</sequence>
<name>A0A1G2UTV5_9BACT</name>
<comment type="caution">
    <text evidence="7">The sequence shown here is derived from an EMBL/GenBank/DDBJ whole genome shotgun (WGS) entry which is preliminary data.</text>
</comment>
<evidence type="ECO:0000256" key="3">
    <source>
        <dbReference type="ARBA" id="ARBA00022692"/>
    </source>
</evidence>
<keyword evidence="5 6" id="KW-0472">Membrane</keyword>
<dbReference type="InterPro" id="IPR012902">
    <property type="entry name" value="N_methyl_site"/>
</dbReference>
<reference evidence="7 8" key="1">
    <citation type="journal article" date="2016" name="Nat. Commun.">
        <title>Thousands of microbial genomes shed light on interconnected biogeochemical processes in an aquifer system.</title>
        <authorList>
            <person name="Anantharaman K."/>
            <person name="Brown C.T."/>
            <person name="Hug L.A."/>
            <person name="Sharon I."/>
            <person name="Castelle C.J."/>
            <person name="Probst A.J."/>
            <person name="Thomas B.C."/>
            <person name="Singh A."/>
            <person name="Wilkins M.J."/>
            <person name="Karaoz U."/>
            <person name="Brodie E.L."/>
            <person name="Williams K.H."/>
            <person name="Hubbard S.S."/>
            <person name="Banfield J.F."/>
        </authorList>
    </citation>
    <scope>NUCLEOTIDE SEQUENCE [LARGE SCALE GENOMIC DNA]</scope>
</reference>
<evidence type="ECO:0008006" key="9">
    <source>
        <dbReference type="Google" id="ProtNLM"/>
    </source>
</evidence>
<evidence type="ECO:0000313" key="7">
    <source>
        <dbReference type="EMBL" id="OHB12833.1"/>
    </source>
</evidence>
<evidence type="ECO:0000256" key="6">
    <source>
        <dbReference type="SAM" id="Phobius"/>
    </source>
</evidence>
<dbReference type="Proteomes" id="UP000177276">
    <property type="component" value="Unassembled WGS sequence"/>
</dbReference>
<dbReference type="NCBIfam" id="TIGR02532">
    <property type="entry name" value="IV_pilin_GFxxxE"/>
    <property type="match status" value="1"/>
</dbReference>
<dbReference type="InterPro" id="IPR045584">
    <property type="entry name" value="Pilin-like"/>
</dbReference>
<evidence type="ECO:0000313" key="8">
    <source>
        <dbReference type="Proteomes" id="UP000177276"/>
    </source>
</evidence>
<keyword evidence="2" id="KW-0488">Methylation</keyword>
<accession>A0A1G2UTV5</accession>
<gene>
    <name evidence="7" type="ORF">A3G46_02345</name>
</gene>
<evidence type="ECO:0000256" key="2">
    <source>
        <dbReference type="ARBA" id="ARBA00022481"/>
    </source>
</evidence>
<dbReference type="AlphaFoldDB" id="A0A1G2UTV5"/>
<dbReference type="Gene3D" id="3.30.700.10">
    <property type="entry name" value="Glycoprotein, Type 4 Pilin"/>
    <property type="match status" value="1"/>
</dbReference>
<protein>
    <recommendedName>
        <fullName evidence="9">Type II secretion system protein GspG C-terminal domain-containing protein</fullName>
    </recommendedName>
</protein>
<keyword evidence="3 6" id="KW-0812">Transmembrane</keyword>
<dbReference type="GO" id="GO:0016020">
    <property type="term" value="C:membrane"/>
    <property type="evidence" value="ECO:0007669"/>
    <property type="project" value="UniProtKB-SubCell"/>
</dbReference>
<keyword evidence="4 6" id="KW-1133">Transmembrane helix</keyword>